<evidence type="ECO:0000313" key="2">
    <source>
        <dbReference type="EMBL" id="QIC71800.1"/>
    </source>
</evidence>
<gene>
    <name evidence="2" type="ORF">FSC09_15520</name>
</gene>
<dbReference type="EMBL" id="CP044456">
    <property type="protein sequence ID" value="QIC71800.1"/>
    <property type="molecule type" value="Genomic_DNA"/>
</dbReference>
<evidence type="ECO:0000313" key="3">
    <source>
        <dbReference type="Proteomes" id="UP000503440"/>
    </source>
</evidence>
<accession>A0A6C0Y6R9</accession>
<name>A0A6C0Y6R9_9GAMM</name>
<feature type="compositionally biased region" description="Acidic residues" evidence="1">
    <location>
        <begin position="345"/>
        <end position="358"/>
    </location>
</feature>
<dbReference type="Proteomes" id="UP000503440">
    <property type="component" value="Plasmid pB18-1"/>
</dbReference>
<reference evidence="2 3" key="1">
    <citation type="submission" date="2019-09" db="EMBL/GenBank/DDBJ databases">
        <title>Non-baumannii Acinetobacter spp. carrying blaNDM-1 isolated in China.</title>
        <authorList>
            <person name="Cui C."/>
            <person name="Chen C."/>
            <person name="Sun J."/>
            <person name="Liu Y."/>
        </authorList>
    </citation>
    <scope>NUCLEOTIDE SEQUENCE [LARGE SCALE GENOMIC DNA]</scope>
    <source>
        <strain evidence="2 3">B18</strain>
        <plasmid evidence="3">pb18-1</plasmid>
    </source>
</reference>
<proteinExistence type="predicted"/>
<feature type="compositionally biased region" description="Polar residues" evidence="1">
    <location>
        <begin position="332"/>
        <end position="343"/>
    </location>
</feature>
<dbReference type="AlphaFoldDB" id="A0A6C0Y6R9"/>
<dbReference type="RefSeq" id="WP_163146460.1">
    <property type="nucleotide sequence ID" value="NZ_CP044456.1"/>
</dbReference>
<feature type="region of interest" description="Disordered" evidence="1">
    <location>
        <begin position="332"/>
        <end position="370"/>
    </location>
</feature>
<geneLocation type="plasmid" evidence="3">
    <name>pb18-1</name>
</geneLocation>
<keyword evidence="2" id="KW-0614">Plasmid</keyword>
<evidence type="ECO:0000256" key="1">
    <source>
        <dbReference type="SAM" id="MobiDB-lite"/>
    </source>
</evidence>
<organism evidence="2 3">
    <name type="scientific">Acinetobacter indicus</name>
    <dbReference type="NCBI Taxonomy" id="756892"/>
    <lineage>
        <taxon>Bacteria</taxon>
        <taxon>Pseudomonadati</taxon>
        <taxon>Pseudomonadota</taxon>
        <taxon>Gammaproteobacteria</taxon>
        <taxon>Moraxellales</taxon>
        <taxon>Moraxellaceae</taxon>
        <taxon>Acinetobacter</taxon>
    </lineage>
</organism>
<sequence length="370" mass="43389">MDKVACVHQFPPLEIDRNIRNYTRRIGTLQRVTHLICLRLELLTDKVNNNGQISEEHWNYFLLAINEHPTYQVRNRTKIALHDFHALAEQFWENHGEKRIETLMCWTLWLIQRDLHPLYYLIPRVYPVVRSYEEAQLYSGLPSTAYVESDMLQQITDRKKAQREKLEMLIAQGRGNSQEALGLAKAIKRIHPNEYVYGNCFDDFELYLNQDFLDPKTLLLGQYIGSRDWFDCDYGTYDRVAKAKNYQRKPKKTDAYNKMTDPGLTLKFPDGSNVSDEPLVAQDTRLLVNLMGIRQGSNFRIGFDNQRGQNIQHEGHAPVQNGWVDFDQLPMSQAKKQAEQLANPNEDDQLDDWDDDYFNSETYWKESNTD</sequence>
<protein>
    <submittedName>
        <fullName evidence="2">Uncharacterized protein</fullName>
    </submittedName>
</protein>